<name>A0A9Q8P3G1_PASFU</name>
<dbReference type="Gene3D" id="2.40.70.10">
    <property type="entry name" value="Acid Proteases"/>
    <property type="match status" value="1"/>
</dbReference>
<dbReference type="OrthoDB" id="5428705at2759"/>
<sequence length="237" mass="26096">MDTGALGESFMDYKLATSLNLEPQELKYPRTLELFDGTETTTGKITHVVHTSITLGGRRMSITSFLTSLPHQKFILGLPWFRRHRPIIDWTSLTVSFPPEVPPAPPPSPPPQRGPEYTKIFQVNAAAFTTAAKQPKAQVFAASLRDIDIALEKLDKKQYLSNGQPTLAASFATLVLAPAYLDESDDESEPEEYASDAEDLNDDEEGSVTTDGSSESDFEGFDNEEQPEGIMARTPKS</sequence>
<evidence type="ECO:0000256" key="1">
    <source>
        <dbReference type="SAM" id="MobiDB-lite"/>
    </source>
</evidence>
<gene>
    <name evidence="2" type="ORF">CLAFUR5_00915</name>
</gene>
<evidence type="ECO:0000313" key="2">
    <source>
        <dbReference type="EMBL" id="UJO11657.1"/>
    </source>
</evidence>
<reference evidence="2" key="1">
    <citation type="submission" date="2021-12" db="EMBL/GenBank/DDBJ databases">
        <authorList>
            <person name="Zaccaron A."/>
            <person name="Stergiopoulos I."/>
        </authorList>
    </citation>
    <scope>NUCLEOTIDE SEQUENCE</scope>
    <source>
        <strain evidence="2">Race5_Kim</strain>
    </source>
</reference>
<accession>A0A9Q8P3G1</accession>
<dbReference type="InterPro" id="IPR021109">
    <property type="entry name" value="Peptidase_aspartic_dom_sf"/>
</dbReference>
<reference evidence="2" key="2">
    <citation type="journal article" date="2022" name="Microb. Genom.">
        <title>A chromosome-scale genome assembly of the tomato pathogen Cladosporium fulvum reveals a compartmentalized genome architecture and the presence of a dispensable chromosome.</title>
        <authorList>
            <person name="Zaccaron A.Z."/>
            <person name="Chen L.H."/>
            <person name="Samaras A."/>
            <person name="Stergiopoulos I."/>
        </authorList>
    </citation>
    <scope>NUCLEOTIDE SEQUENCE</scope>
    <source>
        <strain evidence="2">Race5_Kim</strain>
    </source>
</reference>
<feature type="compositionally biased region" description="Acidic residues" evidence="1">
    <location>
        <begin position="214"/>
        <end position="227"/>
    </location>
</feature>
<keyword evidence="3" id="KW-1185">Reference proteome</keyword>
<evidence type="ECO:0000313" key="3">
    <source>
        <dbReference type="Proteomes" id="UP000756132"/>
    </source>
</evidence>
<dbReference type="Proteomes" id="UP000756132">
    <property type="component" value="Chromosome 1"/>
</dbReference>
<feature type="compositionally biased region" description="Acidic residues" evidence="1">
    <location>
        <begin position="182"/>
        <end position="206"/>
    </location>
</feature>
<feature type="region of interest" description="Disordered" evidence="1">
    <location>
        <begin position="182"/>
        <end position="237"/>
    </location>
</feature>
<proteinExistence type="predicted"/>
<protein>
    <submittedName>
        <fullName evidence="2">Uncharacterized protein</fullName>
    </submittedName>
</protein>
<organism evidence="2 3">
    <name type="scientific">Passalora fulva</name>
    <name type="common">Tomato leaf mold</name>
    <name type="synonym">Cladosporium fulvum</name>
    <dbReference type="NCBI Taxonomy" id="5499"/>
    <lineage>
        <taxon>Eukaryota</taxon>
        <taxon>Fungi</taxon>
        <taxon>Dikarya</taxon>
        <taxon>Ascomycota</taxon>
        <taxon>Pezizomycotina</taxon>
        <taxon>Dothideomycetes</taxon>
        <taxon>Dothideomycetidae</taxon>
        <taxon>Mycosphaerellales</taxon>
        <taxon>Mycosphaerellaceae</taxon>
        <taxon>Fulvia</taxon>
    </lineage>
</organism>
<dbReference type="CDD" id="cd00303">
    <property type="entry name" value="retropepsin_like"/>
    <property type="match status" value="1"/>
</dbReference>
<dbReference type="EMBL" id="CP090163">
    <property type="protein sequence ID" value="UJO11657.1"/>
    <property type="molecule type" value="Genomic_DNA"/>
</dbReference>
<dbReference type="AlphaFoldDB" id="A0A9Q8P3G1"/>